<dbReference type="Proteomes" id="UP000011958">
    <property type="component" value="Unassembled WGS sequence"/>
</dbReference>
<reference evidence="9" key="1">
    <citation type="journal article" date="2016" name="Nat. Commun.">
        <title>Genome analysis of three Pneumocystis species reveals adaptation mechanisms to life exclusively in mammalian hosts.</title>
        <authorList>
            <person name="Ma L."/>
            <person name="Chen Z."/>
            <person name="Huang D.W."/>
            <person name="Kutty G."/>
            <person name="Ishihara M."/>
            <person name="Wang H."/>
            <person name="Abouelleil A."/>
            <person name="Bishop L."/>
            <person name="Davey E."/>
            <person name="Deng R."/>
            <person name="Deng X."/>
            <person name="Fan L."/>
            <person name="Fantoni G."/>
            <person name="Fitzgerald M."/>
            <person name="Gogineni E."/>
            <person name="Goldberg J.M."/>
            <person name="Handley G."/>
            <person name="Hu X."/>
            <person name="Huber C."/>
            <person name="Jiao X."/>
            <person name="Jones K."/>
            <person name="Levin J.Z."/>
            <person name="Liu Y."/>
            <person name="Macdonald P."/>
            <person name="Melnikov A."/>
            <person name="Raley C."/>
            <person name="Sassi M."/>
            <person name="Sherman B.T."/>
            <person name="Song X."/>
            <person name="Sykes S."/>
            <person name="Tran B."/>
            <person name="Walsh L."/>
            <person name="Xia Y."/>
            <person name="Yang J."/>
            <person name="Young S."/>
            <person name="Zeng Q."/>
            <person name="Zheng X."/>
            <person name="Stephens R."/>
            <person name="Nusbaum C."/>
            <person name="Birren B.W."/>
            <person name="Azadi P."/>
            <person name="Lempicki R.A."/>
            <person name="Cuomo C.A."/>
            <person name="Kovacs J.A."/>
        </authorList>
    </citation>
    <scope>NUCLEOTIDE SEQUENCE [LARGE SCALE GENOMIC DNA]</scope>
    <source>
        <strain evidence="9">B123</strain>
    </source>
</reference>
<evidence type="ECO:0000256" key="4">
    <source>
        <dbReference type="ARBA" id="ARBA00023128"/>
    </source>
</evidence>
<name>M7NJK1_PNEMU</name>
<dbReference type="GeneID" id="19896630"/>
<evidence type="ECO:0000313" key="8">
    <source>
        <dbReference type="EMBL" id="EMR08773.1"/>
    </source>
</evidence>
<evidence type="ECO:0000259" key="7">
    <source>
        <dbReference type="PROSITE" id="PS51503"/>
    </source>
</evidence>
<dbReference type="eggNOG" id="KOG4431">
    <property type="taxonomic scope" value="Eukaryota"/>
</dbReference>
<comment type="caution">
    <text evidence="8">The sequence shown here is derived from an EMBL/GenBank/DDBJ whole genome shotgun (WGS) entry which is preliminary data.</text>
</comment>
<evidence type="ECO:0000256" key="5">
    <source>
        <dbReference type="ARBA" id="ARBA00023136"/>
    </source>
</evidence>
<dbReference type="Gene3D" id="6.10.140.1320">
    <property type="match status" value="1"/>
</dbReference>
<dbReference type="GO" id="GO:0031966">
    <property type="term" value="C:mitochondrial membrane"/>
    <property type="evidence" value="ECO:0007669"/>
    <property type="project" value="UniProtKB-SubCell"/>
</dbReference>
<dbReference type="PANTHER" id="PTHR12297">
    <property type="entry name" value="HYPOXIA-INDUCBILE GENE 1 HIG1 -RELATED"/>
    <property type="match status" value="1"/>
</dbReference>
<dbReference type="VEuPathDB" id="FungiDB:PNEG_02943"/>
<feature type="transmembrane region" description="Helical" evidence="6">
    <location>
        <begin position="56"/>
        <end position="77"/>
    </location>
</feature>
<keyword evidence="9" id="KW-1185">Reference proteome</keyword>
<comment type="subcellular location">
    <subcellularLocation>
        <location evidence="1">Mitochondrion membrane</location>
    </subcellularLocation>
</comment>
<dbReference type="OMA" id="KSREEPF"/>
<keyword evidence="4" id="KW-0496">Mitochondrion</keyword>
<gene>
    <name evidence="8" type="ORF">PNEG_02943</name>
</gene>
<protein>
    <recommendedName>
        <fullName evidence="7">HIG1 domain-containing protein</fullName>
    </recommendedName>
</protein>
<keyword evidence="5 6" id="KW-0472">Membrane</keyword>
<evidence type="ECO:0000256" key="2">
    <source>
        <dbReference type="ARBA" id="ARBA00022692"/>
    </source>
</evidence>
<proteinExistence type="predicted"/>
<dbReference type="EMBL" id="AFWA02000014">
    <property type="protein sequence ID" value="EMR08773.1"/>
    <property type="molecule type" value="Genomic_DNA"/>
</dbReference>
<dbReference type="InterPro" id="IPR050355">
    <property type="entry name" value="RCF1"/>
</dbReference>
<dbReference type="GO" id="GO:0097250">
    <property type="term" value="P:mitochondrial respirasome assembly"/>
    <property type="evidence" value="ECO:0007669"/>
    <property type="project" value="TreeGrafter"/>
</dbReference>
<accession>M7NJK1</accession>
<dbReference type="HOGENOM" id="CLU_2513599_0_0_1"/>
<dbReference type="PROSITE" id="PS51503">
    <property type="entry name" value="HIG1"/>
    <property type="match status" value="1"/>
</dbReference>
<keyword evidence="2 6" id="KW-0812">Transmembrane</keyword>
<dbReference type="STRING" id="1069680.M7NJK1"/>
<feature type="transmembrane region" description="Helical" evidence="6">
    <location>
        <begin position="25"/>
        <end position="44"/>
    </location>
</feature>
<dbReference type="RefSeq" id="XP_007874988.1">
    <property type="nucleotide sequence ID" value="XM_007876797.1"/>
</dbReference>
<dbReference type="Pfam" id="PF04588">
    <property type="entry name" value="HIG_1_N"/>
    <property type="match status" value="1"/>
</dbReference>
<dbReference type="OrthoDB" id="6604018at2759"/>
<dbReference type="PANTHER" id="PTHR12297:SF3">
    <property type="entry name" value="HIG1 DOMAIN FAMILY MEMBER 1A"/>
    <property type="match status" value="1"/>
</dbReference>
<keyword evidence="3 6" id="KW-1133">Transmembrane helix</keyword>
<dbReference type="AlphaFoldDB" id="M7NJK1"/>
<dbReference type="InterPro" id="IPR007667">
    <property type="entry name" value="Hypoxia_induced_domain"/>
</dbReference>
<evidence type="ECO:0000256" key="1">
    <source>
        <dbReference type="ARBA" id="ARBA00004325"/>
    </source>
</evidence>
<feature type="domain" description="HIG1" evidence="7">
    <location>
        <begin position="1"/>
        <end position="85"/>
    </location>
</feature>
<organism evidence="8 9">
    <name type="scientific">Pneumocystis murina (strain B123)</name>
    <name type="common">Mouse pneumocystis pneumonia agent</name>
    <name type="synonym">Pneumocystis carinii f. sp. muris</name>
    <dbReference type="NCBI Taxonomy" id="1069680"/>
    <lineage>
        <taxon>Eukaryota</taxon>
        <taxon>Fungi</taxon>
        <taxon>Dikarya</taxon>
        <taxon>Ascomycota</taxon>
        <taxon>Taphrinomycotina</taxon>
        <taxon>Pneumocystomycetes</taxon>
        <taxon>Pneumocystaceae</taxon>
        <taxon>Pneumocystis</taxon>
    </lineage>
</organism>
<sequence length="85" mass="9743">MSTASQNTEKNNWKKIIEKFKKEPLVPIGMVATCLALFSAAIAIQQNNKRLANRMFRYRVYAQGFTIISMIVGSIYYRHLNSSIL</sequence>
<evidence type="ECO:0000256" key="6">
    <source>
        <dbReference type="SAM" id="Phobius"/>
    </source>
</evidence>
<evidence type="ECO:0000256" key="3">
    <source>
        <dbReference type="ARBA" id="ARBA00022989"/>
    </source>
</evidence>
<evidence type="ECO:0000313" key="9">
    <source>
        <dbReference type="Proteomes" id="UP000011958"/>
    </source>
</evidence>